<evidence type="ECO:0000259" key="5">
    <source>
        <dbReference type="PROSITE" id="PS00624"/>
    </source>
</evidence>
<sequence>MTSQPDVIVVGAGTAGAIIARRLLDAGKTVHLLEAGSPDDNPAIHDMARLGELWLGPEDWGYFTTPQKHANGRKLHWPRGKVLGGSHSLNATIFVRGNPADYDGWEKAGCTGWGWKNVEKIFTEKIEAWKGEPDGEHGTGGMIDVTLEYPKHPIQTSVIEAAQQAGIPLNKNYNGASQEGIGQEQLNFRDGKRLSTYRAYLYPVKDNPNLTITTGAWVHRLILDGKRVVGVEYEKDGATHELHGGEVALCGGATDTPRILLLSGIGPKKDLEALGIDVVADIPGVGANLHDHLIVPVIYKTTKKDVGAPAHGTPITQVHWFWTSKPGLEKPDTQPIVFSVPMVNPDTMPDAPATGFSLMAGMVTPKSRGTFTLSGKNPHDPTLQDPNILEHPDDVTSLVASIKQVREVGQQSALADEWGAEEVYPGLAVQSDADLAEYARNNAITYHHQVGSAKMGTDDMAVVSPTTLKVIGFEGVRVADASVMPAVSTGNTNAPTMVIAEKAAEFIIAGA</sequence>
<keyword evidence="4" id="KW-0274">FAD</keyword>
<evidence type="ECO:0000313" key="6">
    <source>
        <dbReference type="EMBL" id="CAB4887161.1"/>
    </source>
</evidence>
<dbReference type="PIRSF" id="PIRSF000137">
    <property type="entry name" value="Alcohol_oxidase"/>
    <property type="match status" value="1"/>
</dbReference>
<dbReference type="SUPFAM" id="SSF51905">
    <property type="entry name" value="FAD/NAD(P)-binding domain"/>
    <property type="match status" value="1"/>
</dbReference>
<dbReference type="PANTHER" id="PTHR11552">
    <property type="entry name" value="GLUCOSE-METHANOL-CHOLINE GMC OXIDOREDUCTASE"/>
    <property type="match status" value="1"/>
</dbReference>
<keyword evidence="3" id="KW-0285">Flavoprotein</keyword>
<feature type="domain" description="Glucose-methanol-choline oxidoreductase N-terminal" evidence="5">
    <location>
        <begin position="252"/>
        <end position="266"/>
    </location>
</feature>
<comment type="cofactor">
    <cofactor evidence="1">
        <name>FAD</name>
        <dbReference type="ChEBI" id="CHEBI:57692"/>
    </cofactor>
</comment>
<proteinExistence type="inferred from homology"/>
<evidence type="ECO:0000256" key="3">
    <source>
        <dbReference type="ARBA" id="ARBA00022630"/>
    </source>
</evidence>
<dbReference type="InterPro" id="IPR000172">
    <property type="entry name" value="GMC_OxRdtase_N"/>
</dbReference>
<dbReference type="Pfam" id="PF05199">
    <property type="entry name" value="GMC_oxred_C"/>
    <property type="match status" value="1"/>
</dbReference>
<comment type="similarity">
    <text evidence="2">Belongs to the GMC oxidoreductase family.</text>
</comment>
<dbReference type="GO" id="GO:0050660">
    <property type="term" value="F:flavin adenine dinucleotide binding"/>
    <property type="evidence" value="ECO:0007669"/>
    <property type="project" value="InterPro"/>
</dbReference>
<dbReference type="PROSITE" id="PS00624">
    <property type="entry name" value="GMC_OXRED_2"/>
    <property type="match status" value="1"/>
</dbReference>
<gene>
    <name evidence="6" type="ORF">UFOPK3516_00006</name>
</gene>
<evidence type="ECO:0000256" key="4">
    <source>
        <dbReference type="ARBA" id="ARBA00022827"/>
    </source>
</evidence>
<dbReference type="PANTHER" id="PTHR11552:SF147">
    <property type="entry name" value="CHOLINE DEHYDROGENASE, MITOCHONDRIAL"/>
    <property type="match status" value="1"/>
</dbReference>
<dbReference type="EMBL" id="CAFBMB010000001">
    <property type="protein sequence ID" value="CAB4887161.1"/>
    <property type="molecule type" value="Genomic_DNA"/>
</dbReference>
<reference evidence="6" key="1">
    <citation type="submission" date="2020-05" db="EMBL/GenBank/DDBJ databases">
        <authorList>
            <person name="Chiriac C."/>
            <person name="Salcher M."/>
            <person name="Ghai R."/>
            <person name="Kavagutti S V."/>
        </authorList>
    </citation>
    <scope>NUCLEOTIDE SEQUENCE</scope>
</reference>
<dbReference type="InterPro" id="IPR007867">
    <property type="entry name" value="GMC_OxRtase_C"/>
</dbReference>
<dbReference type="Gene3D" id="3.50.50.60">
    <property type="entry name" value="FAD/NAD(P)-binding domain"/>
    <property type="match status" value="1"/>
</dbReference>
<evidence type="ECO:0000256" key="1">
    <source>
        <dbReference type="ARBA" id="ARBA00001974"/>
    </source>
</evidence>
<organism evidence="6">
    <name type="scientific">freshwater metagenome</name>
    <dbReference type="NCBI Taxonomy" id="449393"/>
    <lineage>
        <taxon>unclassified sequences</taxon>
        <taxon>metagenomes</taxon>
        <taxon>ecological metagenomes</taxon>
    </lineage>
</organism>
<accession>A0A6J7EXQ9</accession>
<protein>
    <submittedName>
        <fullName evidence="6">Unannotated protein</fullName>
    </submittedName>
</protein>
<dbReference type="GO" id="GO:0016614">
    <property type="term" value="F:oxidoreductase activity, acting on CH-OH group of donors"/>
    <property type="evidence" value="ECO:0007669"/>
    <property type="project" value="InterPro"/>
</dbReference>
<name>A0A6J7EXQ9_9ZZZZ</name>
<dbReference type="InterPro" id="IPR036188">
    <property type="entry name" value="FAD/NAD-bd_sf"/>
</dbReference>
<evidence type="ECO:0000256" key="2">
    <source>
        <dbReference type="ARBA" id="ARBA00010790"/>
    </source>
</evidence>
<dbReference type="SUPFAM" id="SSF54373">
    <property type="entry name" value="FAD-linked reductases, C-terminal domain"/>
    <property type="match status" value="1"/>
</dbReference>
<dbReference type="AlphaFoldDB" id="A0A6J7EXQ9"/>
<dbReference type="Gene3D" id="3.30.560.10">
    <property type="entry name" value="Glucose Oxidase, domain 3"/>
    <property type="match status" value="1"/>
</dbReference>
<dbReference type="Pfam" id="PF00732">
    <property type="entry name" value="GMC_oxred_N"/>
    <property type="match status" value="1"/>
</dbReference>
<dbReference type="InterPro" id="IPR012132">
    <property type="entry name" value="GMC_OxRdtase"/>
</dbReference>